<feature type="transmembrane region" description="Helical" evidence="1">
    <location>
        <begin position="9"/>
        <end position="26"/>
    </location>
</feature>
<dbReference type="AlphaFoldDB" id="A0AB39VHT7"/>
<keyword evidence="1" id="KW-0812">Transmembrane</keyword>
<evidence type="ECO:0000313" key="2">
    <source>
        <dbReference type="EMBL" id="XDU66478.1"/>
    </source>
</evidence>
<reference evidence="2" key="1">
    <citation type="submission" date="2024-07" db="EMBL/GenBank/DDBJ databases">
        <authorList>
            <person name="Li X.-J."/>
            <person name="Wang X."/>
        </authorList>
    </citation>
    <scope>NUCLEOTIDE SEQUENCE</scope>
    <source>
        <strain evidence="2">HSP-334</strain>
    </source>
</reference>
<protein>
    <recommendedName>
        <fullName evidence="3">TMhelix containing protein</fullName>
    </recommendedName>
</protein>
<dbReference type="EMBL" id="CP165644">
    <property type="protein sequence ID" value="XDU66478.1"/>
    <property type="molecule type" value="Genomic_DNA"/>
</dbReference>
<evidence type="ECO:0008006" key="3">
    <source>
        <dbReference type="Google" id="ProtNLM"/>
    </source>
</evidence>
<proteinExistence type="predicted"/>
<gene>
    <name evidence="2" type="ORF">AB8B22_08675</name>
</gene>
<keyword evidence="1" id="KW-0472">Membrane</keyword>
<dbReference type="RefSeq" id="WP_369710819.1">
    <property type="nucleotide sequence ID" value="NZ_CP165644.1"/>
</dbReference>
<dbReference type="KEGG" id="lrug:AB8B22_08675"/>
<sequence length="65" mass="7326">MKKRIFKNTVKVILTIALTIAAYKYAAIERGYFLGVIGGGETFIPALCGMLFWLLPSMVKEMLRK</sequence>
<keyword evidence="1" id="KW-1133">Transmembrane helix</keyword>
<name>A0AB39VHT7_9FUSO</name>
<accession>A0AB39VHT7</accession>
<evidence type="ECO:0000256" key="1">
    <source>
        <dbReference type="SAM" id="Phobius"/>
    </source>
</evidence>
<organism evidence="2">
    <name type="scientific">Leptotrichia rugosa</name>
    <dbReference type="NCBI Taxonomy" id="3239302"/>
    <lineage>
        <taxon>Bacteria</taxon>
        <taxon>Fusobacteriati</taxon>
        <taxon>Fusobacteriota</taxon>
        <taxon>Fusobacteriia</taxon>
        <taxon>Fusobacteriales</taxon>
        <taxon>Leptotrichiaceae</taxon>
        <taxon>Leptotrichia</taxon>
    </lineage>
</organism>
<feature type="transmembrane region" description="Helical" evidence="1">
    <location>
        <begin position="32"/>
        <end position="55"/>
    </location>
</feature>